<comment type="caution">
    <text evidence="2">The sequence shown here is derived from an EMBL/GenBank/DDBJ whole genome shotgun (WGS) entry which is preliminary data.</text>
</comment>
<feature type="region of interest" description="Disordered" evidence="1">
    <location>
        <begin position="1"/>
        <end position="83"/>
    </location>
</feature>
<name>A0A139GWE9_9PEZI</name>
<organism evidence="2 3">
    <name type="scientific">Pseudocercospora eumusae</name>
    <dbReference type="NCBI Taxonomy" id="321146"/>
    <lineage>
        <taxon>Eukaryota</taxon>
        <taxon>Fungi</taxon>
        <taxon>Dikarya</taxon>
        <taxon>Ascomycota</taxon>
        <taxon>Pezizomycotina</taxon>
        <taxon>Dothideomycetes</taxon>
        <taxon>Dothideomycetidae</taxon>
        <taxon>Mycosphaerellales</taxon>
        <taxon>Mycosphaerellaceae</taxon>
        <taxon>Pseudocercospora</taxon>
    </lineage>
</organism>
<feature type="region of interest" description="Disordered" evidence="1">
    <location>
        <begin position="109"/>
        <end position="178"/>
    </location>
</feature>
<proteinExistence type="predicted"/>
<dbReference type="AlphaFoldDB" id="A0A139GWE9"/>
<reference evidence="2 3" key="1">
    <citation type="submission" date="2015-07" db="EMBL/GenBank/DDBJ databases">
        <title>Comparative genomics of the Sigatoka disease complex on banana suggests a link between parallel evolutionary changes in Pseudocercospora fijiensis and Pseudocercospora eumusae and increased virulence on the banana host.</title>
        <authorList>
            <person name="Chang T.-C."/>
            <person name="Salvucci A."/>
            <person name="Crous P.W."/>
            <person name="Stergiopoulos I."/>
        </authorList>
    </citation>
    <scope>NUCLEOTIDE SEQUENCE [LARGE SCALE GENOMIC DNA]</scope>
    <source>
        <strain evidence="2 3">CBS 114824</strain>
    </source>
</reference>
<accession>A0A139GWE9</accession>
<feature type="compositionally biased region" description="Basic and acidic residues" evidence="1">
    <location>
        <begin position="62"/>
        <end position="83"/>
    </location>
</feature>
<dbReference type="OrthoDB" id="10256725at2759"/>
<gene>
    <name evidence="2" type="ORF">AC578_4146</name>
</gene>
<evidence type="ECO:0000313" key="2">
    <source>
        <dbReference type="EMBL" id="KXS94527.1"/>
    </source>
</evidence>
<dbReference type="EMBL" id="LFZN01000281">
    <property type="protein sequence ID" value="KXS94527.1"/>
    <property type="molecule type" value="Genomic_DNA"/>
</dbReference>
<feature type="compositionally biased region" description="Basic and acidic residues" evidence="1">
    <location>
        <begin position="24"/>
        <end position="37"/>
    </location>
</feature>
<evidence type="ECO:0000313" key="3">
    <source>
        <dbReference type="Proteomes" id="UP000070133"/>
    </source>
</evidence>
<feature type="compositionally biased region" description="Basic and acidic residues" evidence="1">
    <location>
        <begin position="130"/>
        <end position="163"/>
    </location>
</feature>
<sequence>MSTTMASDREASNLKQPAPPPRLYEPKMALDREKQNDKQPVPQDSSSRLIRSHYENQLAFARENKELNYDEPTPEDRRRKEAEIQKLHDAARVLLDLVRRRQYDMRLRHDARKQTSRHAASECDTWIAARDGRDWPTPPKHRESRSGRREAFRDTRAYTRDTHSPSGRGSPDYEPYLP</sequence>
<dbReference type="Proteomes" id="UP000070133">
    <property type="component" value="Unassembled WGS sequence"/>
</dbReference>
<keyword evidence="3" id="KW-1185">Reference proteome</keyword>
<evidence type="ECO:0000256" key="1">
    <source>
        <dbReference type="SAM" id="MobiDB-lite"/>
    </source>
</evidence>
<protein>
    <submittedName>
        <fullName evidence="2">Uncharacterized protein</fullName>
    </submittedName>
</protein>